<dbReference type="Proteomes" id="UP000320813">
    <property type="component" value="Unassembled WGS sequence"/>
</dbReference>
<reference evidence="1 2" key="1">
    <citation type="submission" date="2019-01" db="EMBL/GenBank/DDBJ databases">
        <title>Insights into ecological role of a new deltaproteobacterial order Candidatus Sinidesulfobacterales (Sva0485) by metagenomics and metatranscriptomics.</title>
        <authorList>
            <person name="Tan S."/>
            <person name="Liu J."/>
            <person name="Fang Y."/>
            <person name="Hedlund B.P."/>
            <person name="Lian Z.H."/>
            <person name="Huang L.Y."/>
            <person name="Li J.T."/>
            <person name="Huang L.N."/>
            <person name="Li W.J."/>
            <person name="Jiang H.C."/>
            <person name="Dong H.L."/>
            <person name="Shu W.S."/>
        </authorList>
    </citation>
    <scope>NUCLEOTIDE SEQUENCE [LARGE SCALE GENOMIC DNA]</scope>
    <source>
        <strain evidence="1">AP3</strain>
    </source>
</reference>
<evidence type="ECO:0000313" key="2">
    <source>
        <dbReference type="Proteomes" id="UP000320813"/>
    </source>
</evidence>
<name>A0A519B9S5_9DELT</name>
<gene>
    <name evidence="1" type="ORF">EVJ47_08580</name>
</gene>
<comment type="caution">
    <text evidence="1">The sequence shown here is derived from an EMBL/GenBank/DDBJ whole genome shotgun (WGS) entry which is preliminary data.</text>
</comment>
<proteinExistence type="predicted"/>
<protein>
    <submittedName>
        <fullName evidence="1">Uncharacterized protein</fullName>
    </submittedName>
</protein>
<sequence>MTKKIAVFTRDRQAEALRMSGGLTLLDDKVEVYVLDKKLEDNKVIAKHLDMVQNMLELPVFTNCRDNPFEYLTNEELANKMLEFDVVIPY</sequence>
<dbReference type="AlphaFoldDB" id="A0A519B9S5"/>
<organism evidence="1 2">
    <name type="scientific">Candidatus Acidulodesulfobacterium ferriphilum</name>
    <dbReference type="NCBI Taxonomy" id="2597223"/>
    <lineage>
        <taxon>Bacteria</taxon>
        <taxon>Deltaproteobacteria</taxon>
        <taxon>Candidatus Acidulodesulfobacterales</taxon>
        <taxon>Candidatus Acidulodesulfobacterium</taxon>
    </lineage>
</organism>
<evidence type="ECO:0000313" key="1">
    <source>
        <dbReference type="EMBL" id="RZD13974.1"/>
    </source>
</evidence>
<dbReference type="EMBL" id="SGBD01000005">
    <property type="protein sequence ID" value="RZD13974.1"/>
    <property type="molecule type" value="Genomic_DNA"/>
</dbReference>
<accession>A0A519B9S5</accession>